<reference evidence="1" key="1">
    <citation type="journal article" date="2020" name="Stud. Mycol.">
        <title>101 Dothideomycetes genomes: a test case for predicting lifestyles and emergence of pathogens.</title>
        <authorList>
            <person name="Haridas S."/>
            <person name="Albert R."/>
            <person name="Binder M."/>
            <person name="Bloem J."/>
            <person name="Labutti K."/>
            <person name="Salamov A."/>
            <person name="Andreopoulos B."/>
            <person name="Baker S."/>
            <person name="Barry K."/>
            <person name="Bills G."/>
            <person name="Bluhm B."/>
            <person name="Cannon C."/>
            <person name="Castanera R."/>
            <person name="Culley D."/>
            <person name="Daum C."/>
            <person name="Ezra D."/>
            <person name="Gonzalez J."/>
            <person name="Henrissat B."/>
            <person name="Kuo A."/>
            <person name="Liang C."/>
            <person name="Lipzen A."/>
            <person name="Lutzoni F."/>
            <person name="Magnuson J."/>
            <person name="Mondo S."/>
            <person name="Nolan M."/>
            <person name="Ohm R."/>
            <person name="Pangilinan J."/>
            <person name="Park H.-J."/>
            <person name="Ramirez L."/>
            <person name="Alfaro M."/>
            <person name="Sun H."/>
            <person name="Tritt A."/>
            <person name="Yoshinaga Y."/>
            <person name="Zwiers L.-H."/>
            <person name="Turgeon B."/>
            <person name="Goodwin S."/>
            <person name="Spatafora J."/>
            <person name="Crous P."/>
            <person name="Grigoriev I."/>
        </authorList>
    </citation>
    <scope>NUCLEOTIDE SEQUENCE</scope>
    <source>
        <strain evidence="1">CBS 123094</strain>
    </source>
</reference>
<keyword evidence="2" id="KW-1185">Reference proteome</keyword>
<dbReference type="EMBL" id="ML977573">
    <property type="protein sequence ID" value="KAF2003197.1"/>
    <property type="molecule type" value="Genomic_DNA"/>
</dbReference>
<accession>A0A6A5WNT3</accession>
<sequence>MPTTGSFTVSGPSEVVLPFESQVVKITRLLAQDATQKESDKQFLKDGKPAAPDANQVAVLNACLSAATVLSFLGGPAGIVFASGLVLFQGLLSVGKDDALLEMKKELDQLQEQERSRSQLAKVKSIANIMDTQWKAVVDDLQPSAIPEKIRVDTQLTAETGVTANSLAESLFEMEDLLEWDNVDVRVTVLAALTYLFVVWNLQCRLWASLVRIEADKKEKMDQNIYDTNVTTFRIRVREMKNELNARTSKIRSLYAMMKTKRTEAVSWIGPVQYNAPAFSTSNTVTTYIEWKDNYTGKEPHLAAEIHWWSQSSTDSQIEDATKQAKSDYDNYRSGLEDFANRAIANDLAVVDQWAGIVAEAEKLLQPPAPKVPPTVDHYQATDKAKVHAYLQNAHWVSYAYSVGTLQDGDSAISPWTDWLELKTDDKGQALLPVLIIRDSDQRVETQRTVYHQRNMGASQPAGKLAQSDKILDEWKSEVFSVKGAQLWEEP</sequence>
<protein>
    <submittedName>
        <fullName evidence="1">Uncharacterized protein</fullName>
    </submittedName>
</protein>
<dbReference type="AlphaFoldDB" id="A0A6A5WNT3"/>
<evidence type="ECO:0000313" key="1">
    <source>
        <dbReference type="EMBL" id="KAF2003197.1"/>
    </source>
</evidence>
<proteinExistence type="predicted"/>
<dbReference type="OrthoDB" id="5305794at2759"/>
<name>A0A6A5WNT3_9PLEO</name>
<gene>
    <name evidence="1" type="ORF">P154DRAFT_99480</name>
</gene>
<dbReference type="Proteomes" id="UP000799779">
    <property type="component" value="Unassembled WGS sequence"/>
</dbReference>
<organism evidence="1 2">
    <name type="scientific">Amniculicola lignicola CBS 123094</name>
    <dbReference type="NCBI Taxonomy" id="1392246"/>
    <lineage>
        <taxon>Eukaryota</taxon>
        <taxon>Fungi</taxon>
        <taxon>Dikarya</taxon>
        <taxon>Ascomycota</taxon>
        <taxon>Pezizomycotina</taxon>
        <taxon>Dothideomycetes</taxon>
        <taxon>Pleosporomycetidae</taxon>
        <taxon>Pleosporales</taxon>
        <taxon>Amniculicolaceae</taxon>
        <taxon>Amniculicola</taxon>
    </lineage>
</organism>
<evidence type="ECO:0000313" key="2">
    <source>
        <dbReference type="Proteomes" id="UP000799779"/>
    </source>
</evidence>